<comment type="caution">
    <text evidence="2">The sequence shown here is derived from an EMBL/GenBank/DDBJ whole genome shotgun (WGS) entry which is preliminary data.</text>
</comment>
<evidence type="ECO:0000313" key="2">
    <source>
        <dbReference type="EMBL" id="KNC34888.1"/>
    </source>
</evidence>
<organism evidence="2 3">
    <name type="scientific">Lucilia cuprina</name>
    <name type="common">Green bottle fly</name>
    <name type="synonym">Australian sheep blowfly</name>
    <dbReference type="NCBI Taxonomy" id="7375"/>
    <lineage>
        <taxon>Eukaryota</taxon>
        <taxon>Metazoa</taxon>
        <taxon>Ecdysozoa</taxon>
        <taxon>Arthropoda</taxon>
        <taxon>Hexapoda</taxon>
        <taxon>Insecta</taxon>
        <taxon>Pterygota</taxon>
        <taxon>Neoptera</taxon>
        <taxon>Endopterygota</taxon>
        <taxon>Diptera</taxon>
        <taxon>Brachycera</taxon>
        <taxon>Muscomorpha</taxon>
        <taxon>Oestroidea</taxon>
        <taxon>Calliphoridae</taxon>
        <taxon>Luciliinae</taxon>
        <taxon>Lucilia</taxon>
    </lineage>
</organism>
<evidence type="ECO:0000256" key="1">
    <source>
        <dbReference type="SAM" id="Phobius"/>
    </source>
</evidence>
<reference evidence="2 3" key="1">
    <citation type="journal article" date="2015" name="Nat. Commun.">
        <title>Lucilia cuprina genome unlocks parasitic fly biology to underpin future interventions.</title>
        <authorList>
            <person name="Anstead C.A."/>
            <person name="Korhonen P.K."/>
            <person name="Young N.D."/>
            <person name="Hall R.S."/>
            <person name="Jex A.R."/>
            <person name="Murali S.C."/>
            <person name="Hughes D.S."/>
            <person name="Lee S.F."/>
            <person name="Perry T."/>
            <person name="Stroehlein A.J."/>
            <person name="Ansell B.R."/>
            <person name="Breugelmans B."/>
            <person name="Hofmann A."/>
            <person name="Qu J."/>
            <person name="Dugan S."/>
            <person name="Lee S.L."/>
            <person name="Chao H."/>
            <person name="Dinh H."/>
            <person name="Han Y."/>
            <person name="Doddapaneni H.V."/>
            <person name="Worley K.C."/>
            <person name="Muzny D.M."/>
            <person name="Ioannidis P."/>
            <person name="Waterhouse R.M."/>
            <person name="Zdobnov E.M."/>
            <person name="James P.J."/>
            <person name="Bagnall N.H."/>
            <person name="Kotze A.C."/>
            <person name="Gibbs R.A."/>
            <person name="Richards S."/>
            <person name="Batterham P."/>
            <person name="Gasser R.B."/>
        </authorList>
    </citation>
    <scope>NUCLEOTIDE SEQUENCE [LARGE SCALE GENOMIC DNA]</scope>
    <source>
        <strain evidence="2 3">LS</strain>
        <tissue evidence="2">Full body</tissue>
    </source>
</reference>
<feature type="transmembrane region" description="Helical" evidence="1">
    <location>
        <begin position="166"/>
        <end position="184"/>
    </location>
</feature>
<dbReference type="AlphaFoldDB" id="A0A0L0CRF3"/>
<keyword evidence="1" id="KW-0812">Transmembrane</keyword>
<sequence length="214" mass="24943">MLIVVSVFDRPSVGLSVGLFFVCCSRKREDETVSISRISKLSSNFRTYDYQNLLVKYQIFEHSNFLDASESGKILRKFRVFIGNRFEIRNIVICFLKSNSSINMYLFCISNAFTHGHAVLLKESQYRKEMKKKTMTMRRRSLYYYVADHDDDDVVDDDEEEEKSKLLVIVIVVIIFTVVVYINGRMRPLIFSLAVNSSCYRCRLNGWLAGWMTG</sequence>
<dbReference type="Proteomes" id="UP000037069">
    <property type="component" value="Unassembled WGS sequence"/>
</dbReference>
<keyword evidence="1" id="KW-1133">Transmembrane helix</keyword>
<name>A0A0L0CRF3_LUCCU</name>
<dbReference type="EMBL" id="JRES01000009">
    <property type="protein sequence ID" value="KNC34888.1"/>
    <property type="molecule type" value="Genomic_DNA"/>
</dbReference>
<keyword evidence="3" id="KW-1185">Reference proteome</keyword>
<protein>
    <submittedName>
        <fullName evidence="2">Uncharacterized protein</fullName>
    </submittedName>
</protein>
<keyword evidence="1" id="KW-0472">Membrane</keyword>
<accession>A0A0L0CRF3</accession>
<proteinExistence type="predicted"/>
<evidence type="ECO:0000313" key="3">
    <source>
        <dbReference type="Proteomes" id="UP000037069"/>
    </source>
</evidence>
<gene>
    <name evidence="2" type="ORF">FF38_06739</name>
</gene>